<feature type="region of interest" description="Disordered" evidence="1">
    <location>
        <begin position="146"/>
        <end position="166"/>
    </location>
</feature>
<gene>
    <name evidence="3" type="ORF">UCREL1_117</name>
</gene>
<feature type="domain" description="CUE" evidence="2">
    <location>
        <begin position="1"/>
        <end position="42"/>
    </location>
</feature>
<name>M7U1K5_EUTLA</name>
<feature type="compositionally biased region" description="Basic residues" evidence="1">
    <location>
        <begin position="306"/>
        <end position="330"/>
    </location>
</feature>
<feature type="region of interest" description="Disordered" evidence="1">
    <location>
        <begin position="245"/>
        <end position="336"/>
    </location>
</feature>
<dbReference type="PANTHER" id="PTHR21494">
    <property type="entry name" value="ACTIVATING SIGNAL COINTEGRATOR 1 COMPLEX SUBUNIT 2 ASC-1 COMPLEX SUBUNIT P100"/>
    <property type="match status" value="1"/>
</dbReference>
<feature type="region of interest" description="Disordered" evidence="1">
    <location>
        <begin position="183"/>
        <end position="203"/>
    </location>
</feature>
<dbReference type="eggNOG" id="KOG4501">
    <property type="taxonomic scope" value="Eukaryota"/>
</dbReference>
<feature type="compositionally biased region" description="Gly residues" evidence="1">
    <location>
        <begin position="283"/>
        <end position="293"/>
    </location>
</feature>
<dbReference type="EMBL" id="KB705373">
    <property type="protein sequence ID" value="EMR72825.1"/>
    <property type="molecule type" value="Genomic_DNA"/>
</dbReference>
<feature type="compositionally biased region" description="Basic and acidic residues" evidence="1">
    <location>
        <begin position="48"/>
        <end position="68"/>
    </location>
</feature>
<accession>M7U1K5</accession>
<dbReference type="Pfam" id="PF02845">
    <property type="entry name" value="CUE"/>
    <property type="match status" value="1"/>
</dbReference>
<proteinExistence type="predicted"/>
<feature type="compositionally biased region" description="Gly residues" evidence="1">
    <location>
        <begin position="258"/>
        <end position="272"/>
    </location>
</feature>
<dbReference type="OMA" id="INDNEMY"/>
<dbReference type="CDD" id="cd14364">
    <property type="entry name" value="CUE_ASCC2"/>
    <property type="match status" value="1"/>
</dbReference>
<dbReference type="InterPro" id="IPR003892">
    <property type="entry name" value="CUE"/>
</dbReference>
<dbReference type="Proteomes" id="UP000012174">
    <property type="component" value="Unassembled WGS sequence"/>
</dbReference>
<dbReference type="SUPFAM" id="SSF46934">
    <property type="entry name" value="UBA-like"/>
    <property type="match status" value="1"/>
</dbReference>
<dbReference type="STRING" id="1287681.M7U1K5"/>
<evidence type="ECO:0000259" key="2">
    <source>
        <dbReference type="PROSITE" id="PS51140"/>
    </source>
</evidence>
<dbReference type="AlphaFoldDB" id="M7U1K5"/>
<dbReference type="OrthoDB" id="5577209at2759"/>
<feature type="region of interest" description="Disordered" evidence="1">
    <location>
        <begin position="45"/>
        <end position="80"/>
    </location>
</feature>
<dbReference type="InterPro" id="IPR009060">
    <property type="entry name" value="UBA-like_sf"/>
</dbReference>
<reference evidence="4" key="1">
    <citation type="journal article" date="2013" name="Genome Announc.">
        <title>Draft genome sequence of the grapevine dieback fungus Eutypa lata UCR-EL1.</title>
        <authorList>
            <person name="Blanco-Ulate B."/>
            <person name="Rolshausen P.E."/>
            <person name="Cantu D."/>
        </authorList>
    </citation>
    <scope>NUCLEOTIDE SEQUENCE [LARGE SCALE GENOMIC DNA]</scope>
    <source>
        <strain evidence="4">UCR-EL1</strain>
    </source>
</reference>
<dbReference type="InterPro" id="IPR052586">
    <property type="entry name" value="ASCC2"/>
</dbReference>
<organism evidence="3 4">
    <name type="scientific">Eutypa lata (strain UCR-EL1)</name>
    <name type="common">Grapevine dieback disease fungus</name>
    <name type="synonym">Eutypa armeniacae</name>
    <dbReference type="NCBI Taxonomy" id="1287681"/>
    <lineage>
        <taxon>Eukaryota</taxon>
        <taxon>Fungi</taxon>
        <taxon>Dikarya</taxon>
        <taxon>Ascomycota</taxon>
        <taxon>Pezizomycotina</taxon>
        <taxon>Sordariomycetes</taxon>
        <taxon>Xylariomycetidae</taxon>
        <taxon>Xylariales</taxon>
        <taxon>Diatrypaceae</taxon>
        <taxon>Eutypa</taxon>
    </lineage>
</organism>
<evidence type="ECO:0000256" key="1">
    <source>
        <dbReference type="SAM" id="MobiDB-lite"/>
    </source>
</evidence>
<dbReference type="GO" id="GO:0043130">
    <property type="term" value="F:ubiquitin binding"/>
    <property type="evidence" value="ECO:0007669"/>
    <property type="project" value="InterPro"/>
</dbReference>
<evidence type="ECO:0000313" key="4">
    <source>
        <dbReference type="Proteomes" id="UP000012174"/>
    </source>
</evidence>
<dbReference type="Gene3D" id="1.10.8.10">
    <property type="entry name" value="DNA helicase RuvA subunit, C-terminal domain"/>
    <property type="match status" value="1"/>
</dbReference>
<sequence length="336" mass="36401">MSQVSQIQDLFPDLGSGFISKLLDEYADDNEQVIAHLLEESLPPHLATADRTEELSPDIARRKSRDLAPRSTPPHVPVRHNVYDDDEFDRLAVDVSNLHFGKRNPEKTADDVLRDRSNAPNKAAILSALSAFDADDDERDDTYDAADAGFTVNDGHPEDADDQKRKDASEEILFRTYQADSKSFERDATTRRSQARNKLKQDTGMTDEAIEGWAVMLGRSPQQMKLLEAKYSAFGGDQPVLASTAWRAGSGAEDSDVDGGGGSSGSRGGTSRGHGRGGRGGRGRGGGGRGGSVAGPTGEKDTEQARRRKEANKGSRANHNRRDQRARKMGRGGLPG</sequence>
<dbReference type="KEGG" id="ela:UCREL1_117"/>
<dbReference type="SMART" id="SM00546">
    <property type="entry name" value="CUE"/>
    <property type="match status" value="1"/>
</dbReference>
<evidence type="ECO:0000313" key="3">
    <source>
        <dbReference type="EMBL" id="EMR72825.1"/>
    </source>
</evidence>
<dbReference type="PROSITE" id="PS51140">
    <property type="entry name" value="CUE"/>
    <property type="match status" value="1"/>
</dbReference>
<dbReference type="PANTHER" id="PTHR21494:SF0">
    <property type="entry name" value="ACTIVATING SIGNAL COINTEGRATOR 1 COMPLEX SUBUNIT 2"/>
    <property type="match status" value="1"/>
</dbReference>
<feature type="compositionally biased region" description="Basic and acidic residues" evidence="1">
    <location>
        <begin position="155"/>
        <end position="166"/>
    </location>
</feature>
<dbReference type="HOGENOM" id="CLU_744231_0_0_1"/>
<protein>
    <submittedName>
        <fullName evidence="3">Putative cue domain-containing protein</fullName>
    </submittedName>
</protein>
<dbReference type="InterPro" id="IPR041800">
    <property type="entry name" value="ASCC2_CUE"/>
</dbReference>
<keyword evidence="4" id="KW-1185">Reference proteome</keyword>
<feature type="compositionally biased region" description="Basic residues" evidence="1">
    <location>
        <begin position="273"/>
        <end position="282"/>
    </location>
</feature>